<feature type="domain" description="SAM-dependent MTase TRM10-type" evidence="10">
    <location>
        <begin position="99"/>
        <end position="387"/>
    </location>
</feature>
<comment type="catalytic activity">
    <reaction evidence="8">
        <text>guanosine(9) in tRNA + S-adenosyl-L-methionine = N(1)-methylguanosine(9) in tRNA + S-adenosyl-L-homocysteine + H(+)</text>
        <dbReference type="Rhea" id="RHEA:43156"/>
        <dbReference type="Rhea" id="RHEA-COMP:10367"/>
        <dbReference type="Rhea" id="RHEA-COMP:10368"/>
        <dbReference type="ChEBI" id="CHEBI:15378"/>
        <dbReference type="ChEBI" id="CHEBI:57856"/>
        <dbReference type="ChEBI" id="CHEBI:59789"/>
        <dbReference type="ChEBI" id="CHEBI:73542"/>
        <dbReference type="ChEBI" id="CHEBI:74269"/>
        <dbReference type="EC" id="2.1.1.221"/>
    </reaction>
</comment>
<dbReference type="InterPro" id="IPR028564">
    <property type="entry name" value="MT_TRM10-typ"/>
</dbReference>
<dbReference type="InterPro" id="IPR038459">
    <property type="entry name" value="MT_TRM10-typ_sf"/>
</dbReference>
<evidence type="ECO:0000256" key="1">
    <source>
        <dbReference type="ARBA" id="ARBA00012797"/>
    </source>
</evidence>
<name>A0ABZ1CX42_9TREE</name>
<evidence type="ECO:0000256" key="4">
    <source>
        <dbReference type="ARBA" id="ARBA00022679"/>
    </source>
</evidence>
<dbReference type="PANTHER" id="PTHR13563:SF13">
    <property type="entry name" value="TRNA METHYLTRANSFERASE 10 HOMOLOG A"/>
    <property type="match status" value="1"/>
</dbReference>
<evidence type="ECO:0000256" key="9">
    <source>
        <dbReference type="SAM" id="MobiDB-lite"/>
    </source>
</evidence>
<evidence type="ECO:0000256" key="7">
    <source>
        <dbReference type="ARBA" id="ARBA00032166"/>
    </source>
</evidence>
<organism evidence="11 12">
    <name type="scientific">Kwoniella shivajii</name>
    <dbReference type="NCBI Taxonomy" id="564305"/>
    <lineage>
        <taxon>Eukaryota</taxon>
        <taxon>Fungi</taxon>
        <taxon>Dikarya</taxon>
        <taxon>Basidiomycota</taxon>
        <taxon>Agaricomycotina</taxon>
        <taxon>Tremellomycetes</taxon>
        <taxon>Tremellales</taxon>
        <taxon>Cryptococcaceae</taxon>
        <taxon>Kwoniella</taxon>
    </lineage>
</organism>
<dbReference type="Proteomes" id="UP001329825">
    <property type="component" value="Chromosome 3"/>
</dbReference>
<dbReference type="RefSeq" id="XP_062790619.1">
    <property type="nucleotide sequence ID" value="XM_062934568.1"/>
</dbReference>
<evidence type="ECO:0000259" key="10">
    <source>
        <dbReference type="PROSITE" id="PS51675"/>
    </source>
</evidence>
<dbReference type="InterPro" id="IPR007356">
    <property type="entry name" value="tRNA_m1G_MeTrfase_euk"/>
</dbReference>
<evidence type="ECO:0000313" key="12">
    <source>
        <dbReference type="Proteomes" id="UP001329825"/>
    </source>
</evidence>
<reference evidence="11 12" key="1">
    <citation type="submission" date="2024-01" db="EMBL/GenBank/DDBJ databases">
        <title>Comparative genomics of Cryptococcus and Kwoniella reveals pathogenesis evolution and contrasting modes of karyotype evolution via chromosome fusion or intercentromeric recombination.</title>
        <authorList>
            <person name="Coelho M.A."/>
            <person name="David-Palma M."/>
            <person name="Shea T."/>
            <person name="Bowers K."/>
            <person name="McGinley-Smith S."/>
            <person name="Mohammad A.W."/>
            <person name="Gnirke A."/>
            <person name="Yurkov A.M."/>
            <person name="Nowrousian M."/>
            <person name="Sun S."/>
            <person name="Cuomo C.A."/>
            <person name="Heitman J."/>
        </authorList>
    </citation>
    <scope>NUCLEOTIDE SEQUENCE [LARGE SCALE GENOMIC DNA]</scope>
    <source>
        <strain evidence="11">CBS 11374</strain>
    </source>
</reference>
<keyword evidence="12" id="KW-1185">Reference proteome</keyword>
<keyword evidence="5" id="KW-0949">S-adenosyl-L-methionine</keyword>
<evidence type="ECO:0000256" key="2">
    <source>
        <dbReference type="ARBA" id="ARBA00020451"/>
    </source>
</evidence>
<dbReference type="GeneID" id="87954961"/>
<accession>A0ABZ1CX42</accession>
<evidence type="ECO:0000256" key="5">
    <source>
        <dbReference type="ARBA" id="ARBA00022691"/>
    </source>
</evidence>
<feature type="compositionally biased region" description="Low complexity" evidence="9">
    <location>
        <begin position="226"/>
        <end position="238"/>
    </location>
</feature>
<dbReference type="EMBL" id="CP141883">
    <property type="protein sequence ID" value="WRT65879.1"/>
    <property type="molecule type" value="Genomic_DNA"/>
</dbReference>
<evidence type="ECO:0000313" key="11">
    <source>
        <dbReference type="EMBL" id="WRT65879.1"/>
    </source>
</evidence>
<dbReference type="PROSITE" id="PS51675">
    <property type="entry name" value="SAM_MT_TRM10"/>
    <property type="match status" value="1"/>
</dbReference>
<evidence type="ECO:0000256" key="8">
    <source>
        <dbReference type="ARBA" id="ARBA00048434"/>
    </source>
</evidence>
<feature type="region of interest" description="Disordered" evidence="9">
    <location>
        <begin position="1"/>
        <end position="88"/>
    </location>
</feature>
<gene>
    <name evidence="11" type="ORF">IL334_002830</name>
</gene>
<keyword evidence="3" id="KW-0489">Methyltransferase</keyword>
<proteinExistence type="predicted"/>
<keyword evidence="4" id="KW-0808">Transferase</keyword>
<feature type="region of interest" description="Disordered" evidence="9">
    <location>
        <begin position="226"/>
        <end position="263"/>
    </location>
</feature>
<dbReference type="CDD" id="cd18089">
    <property type="entry name" value="SPOUT_Trm10-like"/>
    <property type="match status" value="1"/>
</dbReference>
<evidence type="ECO:0000256" key="3">
    <source>
        <dbReference type="ARBA" id="ARBA00022603"/>
    </source>
</evidence>
<sequence>MDEEDMMNASGSEVPVGEDPAQAGPSNVGDLGERPEGMSKNAMKRAAKQAKMDALKPLKRAAEKARRKERQRELAKGNAEGTLSESDKELFERRKRIEKERKANKRKLDLGEEDENDWKGAVVIDLGFDDLMNEQEINSMTSQIGFCYASNRTSPNPIRSVIHTSFSPDTSPRLWNKMIDRHWDKWGRSYWFSEDVGKLNELLLSSDLPSEENDIVSLDSIPISNTSTNTSTNTNTNTGVEEEMNGNKRVSIPSRSKSEEEKNAQNILENHLLKPNALPPRIKGGKQHTLIYLSADAEDEITELREDEIYVIGGIVDRNRYKNLCQNKAERLSIKTARLPIGKFIDNLPTRKVLTVNQVFDILVQYILLKDWKKAFETVIPSRKYHESKKAKHAHNSILKSDVHAESPAGNLREEGDIVEDEIIEFSHNRKGDDIMEGSEEAMMNQ</sequence>
<feature type="compositionally biased region" description="Basic and acidic residues" evidence="9">
    <location>
        <begin position="50"/>
        <end position="75"/>
    </location>
</feature>
<dbReference type="Gene3D" id="3.40.1280.30">
    <property type="match status" value="1"/>
</dbReference>
<evidence type="ECO:0000256" key="6">
    <source>
        <dbReference type="ARBA" id="ARBA00031792"/>
    </source>
</evidence>
<dbReference type="PANTHER" id="PTHR13563">
    <property type="entry name" value="TRNA (GUANINE-9-) METHYLTRANSFERASE"/>
    <property type="match status" value="1"/>
</dbReference>
<dbReference type="EC" id="2.1.1.221" evidence="1"/>
<protein>
    <recommendedName>
        <fullName evidence="2">tRNA (guanine(9)-N1)-methyltransferase</fullName>
        <ecNumber evidence="1">2.1.1.221</ecNumber>
    </recommendedName>
    <alternativeName>
        <fullName evidence="7">tRNA methyltransferase 10</fullName>
    </alternativeName>
    <alternativeName>
        <fullName evidence="6">tRNA(m1G9)-methyltransferase</fullName>
    </alternativeName>
</protein>